<dbReference type="AlphaFoldDB" id="A0AA36HRQ8"/>
<keyword evidence="5" id="KW-1185">Reference proteome</keyword>
<dbReference type="EMBL" id="CAUJNA010000232">
    <property type="protein sequence ID" value="CAJ1374120.1"/>
    <property type="molecule type" value="Genomic_DNA"/>
</dbReference>
<evidence type="ECO:0000313" key="4">
    <source>
        <dbReference type="EMBL" id="CAJ1374120.1"/>
    </source>
</evidence>
<feature type="transmembrane region" description="Helical" evidence="2">
    <location>
        <begin position="171"/>
        <end position="189"/>
    </location>
</feature>
<evidence type="ECO:0000256" key="2">
    <source>
        <dbReference type="SAM" id="Phobius"/>
    </source>
</evidence>
<evidence type="ECO:0000313" key="5">
    <source>
        <dbReference type="Proteomes" id="UP001178507"/>
    </source>
</evidence>
<accession>A0AA36HRQ8</accession>
<evidence type="ECO:0000256" key="1">
    <source>
        <dbReference type="SAM" id="MobiDB-lite"/>
    </source>
</evidence>
<keyword evidence="3" id="KW-0732">Signal</keyword>
<feature type="chain" id="PRO_5041380619" evidence="3">
    <location>
        <begin position="28"/>
        <end position="219"/>
    </location>
</feature>
<keyword evidence="2" id="KW-0812">Transmembrane</keyword>
<evidence type="ECO:0000256" key="3">
    <source>
        <dbReference type="SAM" id="SignalP"/>
    </source>
</evidence>
<sequence>MSGCQMAPTLTACALQILFFIAKSVLSCACSELYKQAPEQNAVAAGAIAVLVIMPELRFSDKFDEFADCLCNLHVHNLRSPKDCPPNVCSLQQKCQQSVKINVSERMSERERERERERGRCVSVCVSLCLCVCVCVCLFCCACVCFCMPQWDSLHMCLSLCPPQKKKRIRRTFRQFRAGLVAFGAWSLWRMTREKPQKERSSKSWRNEMKTARMEKKRR</sequence>
<organism evidence="4 5">
    <name type="scientific">Effrenium voratum</name>
    <dbReference type="NCBI Taxonomy" id="2562239"/>
    <lineage>
        <taxon>Eukaryota</taxon>
        <taxon>Sar</taxon>
        <taxon>Alveolata</taxon>
        <taxon>Dinophyceae</taxon>
        <taxon>Suessiales</taxon>
        <taxon>Symbiodiniaceae</taxon>
        <taxon>Effrenium</taxon>
    </lineage>
</organism>
<feature type="transmembrane region" description="Helical" evidence="2">
    <location>
        <begin position="121"/>
        <end position="151"/>
    </location>
</feature>
<protein>
    <submittedName>
        <fullName evidence="4">Uncharacterized protein</fullName>
    </submittedName>
</protein>
<gene>
    <name evidence="4" type="ORF">EVOR1521_LOCUS3746</name>
</gene>
<dbReference type="Proteomes" id="UP001178507">
    <property type="component" value="Unassembled WGS sequence"/>
</dbReference>
<feature type="region of interest" description="Disordered" evidence="1">
    <location>
        <begin position="194"/>
        <end position="219"/>
    </location>
</feature>
<keyword evidence="2" id="KW-1133">Transmembrane helix</keyword>
<reference evidence="4" key="1">
    <citation type="submission" date="2023-08" db="EMBL/GenBank/DDBJ databases">
        <authorList>
            <person name="Chen Y."/>
            <person name="Shah S."/>
            <person name="Dougan E. K."/>
            <person name="Thang M."/>
            <person name="Chan C."/>
        </authorList>
    </citation>
    <scope>NUCLEOTIDE SEQUENCE</scope>
</reference>
<comment type="caution">
    <text evidence="4">The sequence shown here is derived from an EMBL/GenBank/DDBJ whole genome shotgun (WGS) entry which is preliminary data.</text>
</comment>
<name>A0AA36HRQ8_9DINO</name>
<keyword evidence="2" id="KW-0472">Membrane</keyword>
<proteinExistence type="predicted"/>
<feature type="signal peptide" evidence="3">
    <location>
        <begin position="1"/>
        <end position="27"/>
    </location>
</feature>